<evidence type="ECO:0000313" key="8">
    <source>
        <dbReference type="Proteomes" id="UP001205906"/>
    </source>
</evidence>
<evidence type="ECO:0000256" key="3">
    <source>
        <dbReference type="ARBA" id="ARBA00020071"/>
    </source>
</evidence>
<proteinExistence type="inferred from homology"/>
<comment type="similarity">
    <text evidence="2">Belongs to the polysaccharide deacetylase family.</text>
</comment>
<keyword evidence="4" id="KW-0732">Signal</keyword>
<dbReference type="SUPFAM" id="SSF88713">
    <property type="entry name" value="Glycoside hydrolase/deacetylase"/>
    <property type="match status" value="1"/>
</dbReference>
<dbReference type="Proteomes" id="UP001205906">
    <property type="component" value="Unassembled WGS sequence"/>
</dbReference>
<keyword evidence="8" id="KW-1185">Reference proteome</keyword>
<comment type="function">
    <text evidence="1">Is involved in generating a small heat-stable compound (Nod), an acylated oligomer of N-acetylglucosamine, that stimulates mitosis in various plant protoplasts.</text>
</comment>
<dbReference type="PANTHER" id="PTHR34216:SF7">
    <property type="entry name" value="POLY-BETA-1,6-N-ACETYL-D-GLUCOSAMINE N-DEACETYLASE"/>
    <property type="match status" value="1"/>
</dbReference>
<gene>
    <name evidence="7" type="ORF">NGM99_13315</name>
</gene>
<name>A0ABT1C7G2_9HYPH</name>
<feature type="domain" description="NodB homology" evidence="6">
    <location>
        <begin position="95"/>
        <end position="349"/>
    </location>
</feature>
<evidence type="ECO:0000256" key="2">
    <source>
        <dbReference type="ARBA" id="ARBA00010973"/>
    </source>
</evidence>
<dbReference type="PANTHER" id="PTHR34216">
    <property type="match status" value="1"/>
</dbReference>
<evidence type="ECO:0000256" key="5">
    <source>
        <dbReference type="ARBA" id="ARBA00032976"/>
    </source>
</evidence>
<evidence type="ECO:0000256" key="4">
    <source>
        <dbReference type="ARBA" id="ARBA00022729"/>
    </source>
</evidence>
<organism evidence="7 8">
    <name type="scientific">Mesorhizobium liriopis</name>
    <dbReference type="NCBI Taxonomy" id="2953882"/>
    <lineage>
        <taxon>Bacteria</taxon>
        <taxon>Pseudomonadati</taxon>
        <taxon>Pseudomonadota</taxon>
        <taxon>Alphaproteobacteria</taxon>
        <taxon>Hyphomicrobiales</taxon>
        <taxon>Phyllobacteriaceae</taxon>
        <taxon>Mesorhizobium</taxon>
    </lineage>
</organism>
<dbReference type="RefSeq" id="WP_252819664.1">
    <property type="nucleotide sequence ID" value="NZ_JAMXQS010000006.1"/>
</dbReference>
<dbReference type="Pfam" id="PF01522">
    <property type="entry name" value="Polysacc_deac_1"/>
    <property type="match status" value="2"/>
</dbReference>
<dbReference type="InterPro" id="IPR051398">
    <property type="entry name" value="Polysacch_Deacetylase"/>
</dbReference>
<evidence type="ECO:0000313" key="7">
    <source>
        <dbReference type="EMBL" id="MCO6050759.1"/>
    </source>
</evidence>
<reference evidence="7 8" key="1">
    <citation type="submission" date="2022-06" db="EMBL/GenBank/DDBJ databases">
        <title>Mesorhizobium sp. strain RP14 Genome sequencing and assembly.</title>
        <authorList>
            <person name="Kim I."/>
        </authorList>
    </citation>
    <scope>NUCLEOTIDE SEQUENCE [LARGE SCALE GENOMIC DNA]</scope>
    <source>
        <strain evidence="8">RP14(2022)</strain>
    </source>
</reference>
<dbReference type="PROSITE" id="PS51677">
    <property type="entry name" value="NODB"/>
    <property type="match status" value="1"/>
</dbReference>
<dbReference type="InterPro" id="IPR011330">
    <property type="entry name" value="Glyco_hydro/deAcase_b/a-brl"/>
</dbReference>
<protein>
    <recommendedName>
        <fullName evidence="3">Chitooligosaccharide deacetylase</fullName>
    </recommendedName>
    <alternativeName>
        <fullName evidence="5">Nodulation protein B</fullName>
    </alternativeName>
</protein>
<dbReference type="EMBL" id="JAMXQS010000006">
    <property type="protein sequence ID" value="MCO6050759.1"/>
    <property type="molecule type" value="Genomic_DNA"/>
</dbReference>
<evidence type="ECO:0000256" key="1">
    <source>
        <dbReference type="ARBA" id="ARBA00003236"/>
    </source>
</evidence>
<dbReference type="CDD" id="cd10968">
    <property type="entry name" value="CE4_Mlr8448_like_5s"/>
    <property type="match status" value="1"/>
</dbReference>
<dbReference type="Gene3D" id="3.20.20.370">
    <property type="entry name" value="Glycoside hydrolase/deacetylase"/>
    <property type="match status" value="1"/>
</dbReference>
<accession>A0ABT1C7G2</accession>
<evidence type="ECO:0000259" key="6">
    <source>
        <dbReference type="PROSITE" id="PS51677"/>
    </source>
</evidence>
<comment type="caution">
    <text evidence="7">The sequence shown here is derived from an EMBL/GenBank/DDBJ whole genome shotgun (WGS) entry which is preliminary data.</text>
</comment>
<dbReference type="InterPro" id="IPR002509">
    <property type="entry name" value="NODB_dom"/>
</dbReference>
<sequence length="349" mass="38755">MRSGADALRRMVMDAGRITGIDRLLQPWFGGTGAILMLHRVTDKLRFPDGPNRHLSVSPRFLDAVLTMLRDDGFVFVSMDEAVERLRAGDAGGSRFVALTADDGYRDNMLEALPVLERHSTPITVYVAPGLIDGTADLWWDVLEEAVNAGCPIQLGGEQLNCDSSSARQSAFSRLLTAVSKDVPESERTGFVRRVAREAGVDHSAPGRATLMTWDELRHFARHPLVTIGAHTVDHHNLKRLGETEVLFELEEGRRRITEQLGREPRHFAYPYGFGEAVGPREVALVRQTGYLSAVTTRHGVLREDHIDHLHALPRLSLNGRFQNLAHLRTMLRGLTTPLANGGRRLVTV</sequence>